<feature type="compositionally biased region" description="Basic residues" evidence="1">
    <location>
        <begin position="7"/>
        <end position="21"/>
    </location>
</feature>
<dbReference type="AlphaFoldDB" id="F2Q0H3"/>
<dbReference type="EMBL" id="DS995763">
    <property type="protein sequence ID" value="EGE07641.1"/>
    <property type="molecule type" value="Genomic_DNA"/>
</dbReference>
<evidence type="ECO:0000313" key="2">
    <source>
        <dbReference type="EMBL" id="EGE07641.1"/>
    </source>
</evidence>
<reference evidence="3" key="1">
    <citation type="journal article" date="2012" name="MBio">
        <title>Comparative genome analysis of Trichophyton rubrum and related dermatophytes reveals candidate genes involved in infection.</title>
        <authorList>
            <person name="Martinez D.A."/>
            <person name="Oliver B.G."/>
            <person name="Graeser Y."/>
            <person name="Goldberg J.M."/>
            <person name="Li W."/>
            <person name="Martinez-Rossi N.M."/>
            <person name="Monod M."/>
            <person name="Shelest E."/>
            <person name="Barton R.C."/>
            <person name="Birch E."/>
            <person name="Brakhage A.A."/>
            <person name="Chen Z."/>
            <person name="Gurr S.J."/>
            <person name="Heiman D."/>
            <person name="Heitman J."/>
            <person name="Kosti I."/>
            <person name="Rossi A."/>
            <person name="Saif S."/>
            <person name="Samalova M."/>
            <person name="Saunders C.W."/>
            <person name="Shea T."/>
            <person name="Summerbell R.C."/>
            <person name="Xu J."/>
            <person name="Young S."/>
            <person name="Zeng Q."/>
            <person name="Birren B.W."/>
            <person name="Cuomo C.A."/>
            <person name="White T.C."/>
        </authorList>
    </citation>
    <scope>NUCLEOTIDE SEQUENCE [LARGE SCALE GENOMIC DNA]</scope>
    <source>
        <strain evidence="3">ATCC MYA-4606 / CBS 127.97</strain>
    </source>
</reference>
<sequence>MTGYSVRQRRSRRSRRSRRRRREAESPVYRGEEAEVAAVVEVLWEHLRSGGAAHGLVAGSEQGETRDDIQDRYLLSVFGEEKVVYRQAASSAVWSLRLQRVLEASRLLVFSSSRLLVFLLGDAVCLSGLGDQRGRAGKKRIK</sequence>
<accession>F2Q0H3</accession>
<proteinExistence type="predicted"/>
<protein>
    <submittedName>
        <fullName evidence="2">Uncharacterized protein</fullName>
    </submittedName>
</protein>
<organism evidence="2 3">
    <name type="scientific">Trichophyton equinum (strain ATCC MYA-4606 / CBS 127.97)</name>
    <name type="common">Horse ringworm fungus</name>
    <dbReference type="NCBI Taxonomy" id="559882"/>
    <lineage>
        <taxon>Eukaryota</taxon>
        <taxon>Fungi</taxon>
        <taxon>Dikarya</taxon>
        <taxon>Ascomycota</taxon>
        <taxon>Pezizomycotina</taxon>
        <taxon>Eurotiomycetes</taxon>
        <taxon>Eurotiomycetidae</taxon>
        <taxon>Onygenales</taxon>
        <taxon>Arthrodermataceae</taxon>
        <taxon>Trichophyton</taxon>
    </lineage>
</organism>
<name>F2Q0H3_TRIEC</name>
<gene>
    <name evidence="2" type="ORF">TEQG_08763</name>
</gene>
<dbReference type="Proteomes" id="UP000009169">
    <property type="component" value="Unassembled WGS sequence"/>
</dbReference>
<dbReference type="VEuPathDB" id="FungiDB:TEQG_08763"/>
<evidence type="ECO:0000256" key="1">
    <source>
        <dbReference type="SAM" id="MobiDB-lite"/>
    </source>
</evidence>
<feature type="region of interest" description="Disordered" evidence="1">
    <location>
        <begin position="1"/>
        <end position="24"/>
    </location>
</feature>
<dbReference type="HOGENOM" id="CLU_1817173_0_0_1"/>
<keyword evidence="3" id="KW-1185">Reference proteome</keyword>
<evidence type="ECO:0000313" key="3">
    <source>
        <dbReference type="Proteomes" id="UP000009169"/>
    </source>
</evidence>